<dbReference type="EMBL" id="SORO01000001">
    <property type="protein sequence ID" value="TDY71930.1"/>
    <property type="molecule type" value="Genomic_DNA"/>
</dbReference>
<dbReference type="Proteomes" id="UP000294684">
    <property type="component" value="Unassembled WGS sequence"/>
</dbReference>
<gene>
    <name evidence="2" type="ORF">CLV96_0909</name>
</gene>
<dbReference type="GeneID" id="79826250"/>
<reference evidence="2 3" key="1">
    <citation type="submission" date="2019-03" db="EMBL/GenBank/DDBJ databases">
        <title>Genomic Encyclopedia of Archaeal and Bacterial Type Strains, Phase II (KMG-II): from individual species to whole genera.</title>
        <authorList>
            <person name="Goeker M."/>
        </authorList>
    </citation>
    <scope>NUCLEOTIDE SEQUENCE [LARGE SCALE GENOMIC DNA]</scope>
    <source>
        <strain evidence="2 3">DSM 21537</strain>
    </source>
</reference>
<keyword evidence="3" id="KW-1185">Reference proteome</keyword>
<accession>A0A4R8MRG5</accession>
<dbReference type="STRING" id="1193051.LEP1GSC017_3052"/>
<dbReference type="Pfam" id="PF01706">
    <property type="entry name" value="FliG_C"/>
    <property type="match status" value="1"/>
</dbReference>
<feature type="domain" description="Flagellar motor switch protein FliG C-terminal" evidence="1">
    <location>
        <begin position="176"/>
        <end position="247"/>
    </location>
</feature>
<dbReference type="Gene3D" id="1.10.220.30">
    <property type="match status" value="1"/>
</dbReference>
<proteinExistence type="predicted"/>
<evidence type="ECO:0000313" key="2">
    <source>
        <dbReference type="EMBL" id="TDY71930.1"/>
    </source>
</evidence>
<name>A0A4R8MRG5_LEPME</name>
<protein>
    <submittedName>
        <fullName evidence="2">FliG-like protein</fullName>
    </submittedName>
</protein>
<comment type="caution">
    <text evidence="2">The sequence shown here is derived from an EMBL/GenBank/DDBJ whole genome shotgun (WGS) entry which is preliminary data.</text>
</comment>
<dbReference type="InterPro" id="IPR011002">
    <property type="entry name" value="FliG_a-hlx"/>
</dbReference>
<dbReference type="RefSeq" id="WP_040917606.1">
    <property type="nucleotide sequence ID" value="NZ_SORO01000001.1"/>
</dbReference>
<organism evidence="2 3">
    <name type="scientific">Leptospira meyeri</name>
    <dbReference type="NCBI Taxonomy" id="29508"/>
    <lineage>
        <taxon>Bacteria</taxon>
        <taxon>Pseudomonadati</taxon>
        <taxon>Spirochaetota</taxon>
        <taxon>Spirochaetia</taxon>
        <taxon>Leptospirales</taxon>
        <taxon>Leptospiraceae</taxon>
        <taxon>Leptospira</taxon>
    </lineage>
</organism>
<dbReference type="SUPFAM" id="SSF48029">
    <property type="entry name" value="FliG"/>
    <property type="match status" value="1"/>
</dbReference>
<dbReference type="AlphaFoldDB" id="A0A4R8MRG5"/>
<evidence type="ECO:0000313" key="3">
    <source>
        <dbReference type="Proteomes" id="UP000294684"/>
    </source>
</evidence>
<sequence>MIYRQGNNYHFFLASADSVARIQTSILPFYPILKKKIPELPSVTSDPILFPQFLYELHYNRQTFVAKPVVTPTYMGSMKVSKDQESKPKPGFSSITKTIGGIRNSPSYLYRGKRDQFQAAKYLSLRDIIHPELSENLVREKIESLYFDAKSKTFLFRLVTILFSGTPKEEETIVSNLFRHEPEFAKFLNKQMFTVEMIPMIHGNFLQEILRDHDERFIKYILPSLSKPVYEVIRSSISKNKMKQILDGPTKKPQEGEDLISLIETELYKRFARNIYYEEGSIFTYREKGEEEQKEEVLFTNADKFQFFIDGNSLLFYGRTATKLYFKTNDWMESLRFDFFLSRKEIESKEFHRLPPDLLIEIPYYPTGIFLVGGGITKERKPFEFSLLWFDY</sequence>
<evidence type="ECO:0000259" key="1">
    <source>
        <dbReference type="Pfam" id="PF01706"/>
    </source>
</evidence>
<dbReference type="InterPro" id="IPR023087">
    <property type="entry name" value="Flg_Motor_Flig_C"/>
</dbReference>